<evidence type="ECO:0000313" key="13">
    <source>
        <dbReference type="EMBL" id="KTF29265.1"/>
    </source>
</evidence>
<dbReference type="InterPro" id="IPR011427">
    <property type="entry name" value="Polymorphic_membr_middle"/>
</dbReference>
<gene>
    <name evidence="13" type="ORF">cpL1_0476</name>
</gene>
<dbReference type="InterPro" id="IPR036709">
    <property type="entry name" value="Autotransporte_beta_dom_sf"/>
</dbReference>
<feature type="domain" description="Autotransporter" evidence="12">
    <location>
        <begin position="673"/>
        <end position="947"/>
    </location>
</feature>
<reference evidence="13 14" key="1">
    <citation type="submission" date="2015-06" db="EMBL/GenBank/DDBJ databases">
        <title>More than comparative genomics: Whole genome sequencing reveals elusive C. pecorum plasmid and re-evaluates genetic differences and phylogenetic relationships between C. pecorum from pig, cattle, sheep and koala hosts.</title>
        <authorList>
            <person name="Jelocnik M."/>
            <person name="Bachmann N.L."/>
            <person name="Kaltenboeck B."/>
            <person name="Waugh C."/>
            <person name="Woolford L."/>
            <person name="Speight N."/>
            <person name="Gillett A."/>
            <person name="Higgins D."/>
            <person name="Flanagan C."/>
            <person name="Myers G."/>
            <person name="Timms P."/>
            <person name="Polkinghorne A."/>
        </authorList>
    </citation>
    <scope>NUCLEOTIDE SEQUENCE [LARGE SCALE GENOMIC DNA]</scope>
    <source>
        <strain evidence="13 14">L1</strain>
    </source>
</reference>
<keyword evidence="4" id="KW-1134">Transmembrane beta strand</keyword>
<keyword evidence="5" id="KW-0134">Cell wall</keyword>
<accession>A0AA40U6C1</accession>
<keyword evidence="7" id="KW-0812">Transmembrane</keyword>
<feature type="signal peptide" evidence="11">
    <location>
        <begin position="1"/>
        <end position="20"/>
    </location>
</feature>
<evidence type="ECO:0000256" key="9">
    <source>
        <dbReference type="ARBA" id="ARBA00023136"/>
    </source>
</evidence>
<evidence type="ECO:0000256" key="6">
    <source>
        <dbReference type="ARBA" id="ARBA00022525"/>
    </source>
</evidence>
<dbReference type="Gene3D" id="2.40.128.130">
    <property type="entry name" value="Autotransporter beta-domain"/>
    <property type="match status" value="1"/>
</dbReference>
<dbReference type="NCBIfam" id="TIGR01376">
    <property type="entry name" value="POMP_repeat"/>
    <property type="match status" value="4"/>
</dbReference>
<comment type="caution">
    <text evidence="13">The sequence shown here is derived from an EMBL/GenBank/DDBJ whole genome shotgun (WGS) entry which is preliminary data.</text>
</comment>
<name>A0AA40U6C1_9CHLA</name>
<evidence type="ECO:0000256" key="5">
    <source>
        <dbReference type="ARBA" id="ARBA00022512"/>
    </source>
</evidence>
<dbReference type="SUPFAM" id="SSF103515">
    <property type="entry name" value="Autotransporter"/>
    <property type="match status" value="1"/>
</dbReference>
<evidence type="ECO:0000256" key="2">
    <source>
        <dbReference type="ARBA" id="ARBA00004416"/>
    </source>
</evidence>
<dbReference type="AlphaFoldDB" id="A0AA40U6C1"/>
<feature type="chain" id="PRO_5041350426" evidence="11">
    <location>
        <begin position="21"/>
        <end position="947"/>
    </location>
</feature>
<comment type="similarity">
    <text evidence="3">Belongs to the PMP outer membrane protein family.</text>
</comment>
<evidence type="ECO:0000313" key="14">
    <source>
        <dbReference type="Proteomes" id="UP000054301"/>
    </source>
</evidence>
<keyword evidence="9" id="KW-0472">Membrane</keyword>
<dbReference type="InterPro" id="IPR005546">
    <property type="entry name" value="Autotransporte_beta"/>
</dbReference>
<evidence type="ECO:0000256" key="7">
    <source>
        <dbReference type="ARBA" id="ARBA00022692"/>
    </source>
</evidence>
<dbReference type="Pfam" id="PF07548">
    <property type="entry name" value="ChlamPMP_M"/>
    <property type="match status" value="1"/>
</dbReference>
<evidence type="ECO:0000256" key="8">
    <source>
        <dbReference type="ARBA" id="ARBA00022729"/>
    </source>
</evidence>
<keyword evidence="8 11" id="KW-0732">Signal</keyword>
<dbReference type="InterPro" id="IPR003368">
    <property type="entry name" value="POMP_repeat"/>
</dbReference>
<dbReference type="Proteomes" id="UP000054301">
    <property type="component" value="Unassembled WGS sequence"/>
</dbReference>
<keyword evidence="6" id="KW-0964">Secreted</keyword>
<evidence type="ECO:0000256" key="1">
    <source>
        <dbReference type="ARBA" id="ARBA00004191"/>
    </source>
</evidence>
<dbReference type="PROSITE" id="PS51208">
    <property type="entry name" value="AUTOTRANSPORTER"/>
    <property type="match status" value="1"/>
</dbReference>
<dbReference type="SMART" id="SM00869">
    <property type="entry name" value="Autotransporter"/>
    <property type="match status" value="1"/>
</dbReference>
<evidence type="ECO:0000256" key="11">
    <source>
        <dbReference type="SAM" id="SignalP"/>
    </source>
</evidence>
<evidence type="ECO:0000256" key="10">
    <source>
        <dbReference type="ARBA" id="ARBA00023237"/>
    </source>
</evidence>
<evidence type="ECO:0000256" key="3">
    <source>
        <dbReference type="ARBA" id="ARBA00007542"/>
    </source>
</evidence>
<protein>
    <submittedName>
        <fullName evidence="13">Autotransporter beta-domain protein</fullName>
    </submittedName>
</protein>
<keyword evidence="10" id="KW-0998">Cell outer membrane</keyword>
<dbReference type="RefSeq" id="WP_058787510.1">
    <property type="nucleotide sequence ID" value="NZ_LFRH01000001.1"/>
</dbReference>
<comment type="subcellular location">
    <subcellularLocation>
        <location evidence="2">Cell outer membrane</location>
        <topology evidence="2">Peripheral membrane protein</topology>
        <orientation evidence="2">Extracellular side</orientation>
    </subcellularLocation>
    <subcellularLocation>
        <location evidence="1">Secreted</location>
        <location evidence="1">Cell wall</location>
    </subcellularLocation>
</comment>
<evidence type="ECO:0000259" key="12">
    <source>
        <dbReference type="PROSITE" id="PS51208"/>
    </source>
</evidence>
<dbReference type="EMBL" id="LFRH01000001">
    <property type="protein sequence ID" value="KTF29265.1"/>
    <property type="molecule type" value="Genomic_DNA"/>
</dbReference>
<proteinExistence type="inferred from homology"/>
<organism evidence="13 14">
    <name type="scientific">Chlamydia pecorum</name>
    <dbReference type="NCBI Taxonomy" id="85991"/>
    <lineage>
        <taxon>Bacteria</taxon>
        <taxon>Pseudomonadati</taxon>
        <taxon>Chlamydiota</taxon>
        <taxon>Chlamydiia</taxon>
        <taxon>Chlamydiales</taxon>
        <taxon>Chlamydiaceae</taxon>
        <taxon>Chlamydia/Chlamydophila group</taxon>
        <taxon>Chlamydia</taxon>
    </lineage>
</organism>
<dbReference type="GO" id="GO:0009279">
    <property type="term" value="C:cell outer membrane"/>
    <property type="evidence" value="ECO:0007669"/>
    <property type="project" value="UniProtKB-SubCell"/>
</dbReference>
<evidence type="ECO:0000256" key="4">
    <source>
        <dbReference type="ARBA" id="ARBA00022452"/>
    </source>
</evidence>
<dbReference type="Pfam" id="PF03797">
    <property type="entry name" value="Autotransporter"/>
    <property type="match status" value="1"/>
</dbReference>
<sequence length="947" mass="102484">MKFSLFLFPFLLSGTSYLLAEDELLIPLTRKHSGENPQVFTFVSSSKNKTTYAILNSFTLCDFPGSQILKPGGGFRNLCGDLFFLGATPFSSLSFKNLHLSAIGSGVFSEASASFENLRTLLFTNTSSYGGAVSAKGDITFKKNHSIEFLNNRSLGSGGAILLSGPRQQTLTFQEQQGGIVFTQNTAISVAGNSDSGNGGAICSTHPGSKVLFQGNREILFQQNSGTLGGAINVDLGSLKFLNNLCSVSFLDNHAQSGGAIHATTCCFLSQKGPITFEGNRSEKSGGAICSQNLLFEDNDRVLFNSNSSPTGGAISALTCSLIAKGNITFMNNTSKTSGGGAIYLSGTAPSLFLHAKEGDIIFSHNIMTTDTKNSSTQQRNAIYIKNAPASQEFLASKGQRILFYDPILSTTLSTKSLVFNKPKDTTTYTGSIVFSGANLSEEEKKNNANKTSILNQPLGLYDGTLSLEGEATLIVMNFSQYGGVLALGPGTLLSTKSSDQPGFLQISRLGFNLENTSSTLPAKIRTTGDAKILLSGNPEIYDPHGLFYENHEKASSQYTLSIIISSGKEITLLDAPLPPLHSLAPKTSQPLNFSDCEYSGYGYQGCWKFSWSEKDTKKQKTLMASWIPTGEYILDPQRKGILVPTTLWSTFSGLHAARNALLDSYHNNSSVLPIKYLSIFASPISSIMEQDSSSSLQGFSVKYGGHSLGFRLPYSPNTMFCGEFSQLYGQTSLKNSQDKSASKMLMGMVAFVKSWEALSLSSSFSYAEDSQFMKTSSLLKLSQGSWRNQGWVGSLGIAYAYPRGVRYVKITPFAHLESTFLKQTPFIETGYDPRYFASSELYTLSLPAGFALELRFLGKKTSALIQASLAYIKDLYRNNPSSKATLILNQYGWDIPEVAIGEEAMTMKIHTVVKHKAISTYIGITSTQRENGNISGDAHIGLTLGF</sequence>
<dbReference type="Pfam" id="PF02415">
    <property type="entry name" value="Chlam_PMP"/>
    <property type="match status" value="4"/>
</dbReference>
<dbReference type="InterPro" id="IPR011050">
    <property type="entry name" value="Pectin_lyase_fold/virulence"/>
</dbReference>
<dbReference type="SUPFAM" id="SSF51126">
    <property type="entry name" value="Pectin lyase-like"/>
    <property type="match status" value="1"/>
</dbReference>